<comment type="caution">
    <text evidence="10">The sequence shown here is derived from an EMBL/GenBank/DDBJ whole genome shotgun (WGS) entry which is preliminary data.</text>
</comment>
<evidence type="ECO:0000256" key="3">
    <source>
        <dbReference type="ARBA" id="ARBA00022989"/>
    </source>
</evidence>
<feature type="transmembrane region" description="Helical" evidence="6">
    <location>
        <begin position="130"/>
        <end position="152"/>
    </location>
</feature>
<dbReference type="STRING" id="5539.A0A3E2HCY4"/>
<feature type="region of interest" description="Disordered" evidence="5">
    <location>
        <begin position="445"/>
        <end position="469"/>
    </location>
</feature>
<feature type="compositionally biased region" description="Polar residues" evidence="5">
    <location>
        <begin position="33"/>
        <end position="46"/>
    </location>
</feature>
<feature type="transmembrane region" description="Helical" evidence="6">
    <location>
        <begin position="106"/>
        <end position="124"/>
    </location>
</feature>
<evidence type="ECO:0000259" key="8">
    <source>
        <dbReference type="Pfam" id="PF10337"/>
    </source>
</evidence>
<dbReference type="GO" id="GO:0016020">
    <property type="term" value="C:membrane"/>
    <property type="evidence" value="ECO:0007669"/>
    <property type="project" value="UniProtKB-SubCell"/>
</dbReference>
<evidence type="ECO:0000256" key="6">
    <source>
        <dbReference type="SAM" id="Phobius"/>
    </source>
</evidence>
<dbReference type="PANTHER" id="PTHR37994:SF4">
    <property type="entry name" value="ER TRANSPORTER 6TM N-TERMINAL DOMAIN-CONTAINING PROTEIN-RELATED"/>
    <property type="match status" value="1"/>
</dbReference>
<feature type="region of interest" description="Disordered" evidence="5">
    <location>
        <begin position="1"/>
        <end position="58"/>
    </location>
</feature>
<evidence type="ECO:0000256" key="5">
    <source>
        <dbReference type="SAM" id="MobiDB-lite"/>
    </source>
</evidence>
<feature type="region of interest" description="Disordered" evidence="5">
    <location>
        <begin position="496"/>
        <end position="518"/>
    </location>
</feature>
<dbReference type="EMBL" id="NCSJ02000079">
    <property type="protein sequence ID" value="RFU31278.1"/>
    <property type="molecule type" value="Genomic_DNA"/>
</dbReference>
<feature type="domain" description="DUF2421" evidence="7">
    <location>
        <begin position="810"/>
        <end position="1044"/>
    </location>
</feature>
<dbReference type="AlphaFoldDB" id="A0A3E2HCY4"/>
<feature type="transmembrane region" description="Helical" evidence="6">
    <location>
        <begin position="747"/>
        <end position="765"/>
    </location>
</feature>
<dbReference type="InterPro" id="IPR018820">
    <property type="entry name" value="BRE4-related_DUF2421"/>
</dbReference>
<feature type="compositionally biased region" description="Low complexity" evidence="5">
    <location>
        <begin position="498"/>
        <end position="507"/>
    </location>
</feature>
<name>A0A3E2HCY4_SCYLI</name>
<feature type="transmembrane region" description="Helical" evidence="6">
    <location>
        <begin position="793"/>
        <end position="813"/>
    </location>
</feature>
<feature type="transmembrane region" description="Helical" evidence="6">
    <location>
        <begin position="697"/>
        <end position="717"/>
    </location>
</feature>
<keyword evidence="2 6" id="KW-0812">Transmembrane</keyword>
<feature type="transmembrane region" description="Helical" evidence="6">
    <location>
        <begin position="74"/>
        <end position="94"/>
    </location>
</feature>
<evidence type="ECO:0000259" key="9">
    <source>
        <dbReference type="Pfam" id="PF13515"/>
    </source>
</evidence>
<evidence type="ECO:0000256" key="1">
    <source>
        <dbReference type="ARBA" id="ARBA00004141"/>
    </source>
</evidence>
<protein>
    <recommendedName>
        <fullName evidence="12">ER transporter 6TM N-terminal domain-containing protein</fullName>
    </recommendedName>
</protein>
<feature type="compositionally biased region" description="Basic and acidic residues" evidence="5">
    <location>
        <begin position="289"/>
        <end position="298"/>
    </location>
</feature>
<dbReference type="PANTHER" id="PTHR37994">
    <property type="entry name" value="ARAE_2_N DOMAIN-CONTAINING PROTEIN-RELATED"/>
    <property type="match status" value="1"/>
</dbReference>
<dbReference type="InterPro" id="IPR049453">
    <property type="entry name" value="Memb_transporter_dom"/>
</dbReference>
<feature type="domain" description="Integral membrane bound transporter" evidence="9">
    <location>
        <begin position="662"/>
        <end position="806"/>
    </location>
</feature>
<reference evidence="10 11" key="1">
    <citation type="submission" date="2018-05" db="EMBL/GenBank/DDBJ databases">
        <title>Draft genome sequence of Scytalidium lignicola DSM 105466, a ubiquitous saprotrophic fungus.</title>
        <authorList>
            <person name="Buettner E."/>
            <person name="Gebauer A.M."/>
            <person name="Hofrichter M."/>
            <person name="Liers C."/>
            <person name="Kellner H."/>
        </authorList>
    </citation>
    <scope>NUCLEOTIDE SEQUENCE [LARGE SCALE GENOMIC DNA]</scope>
    <source>
        <strain evidence="10 11">DSM 105466</strain>
    </source>
</reference>
<feature type="transmembrane region" description="Helical" evidence="6">
    <location>
        <begin position="230"/>
        <end position="251"/>
    </location>
</feature>
<organism evidence="10 11">
    <name type="scientific">Scytalidium lignicola</name>
    <name type="common">Hyphomycete</name>
    <dbReference type="NCBI Taxonomy" id="5539"/>
    <lineage>
        <taxon>Eukaryota</taxon>
        <taxon>Fungi</taxon>
        <taxon>Dikarya</taxon>
        <taxon>Ascomycota</taxon>
        <taxon>Pezizomycotina</taxon>
        <taxon>Leotiomycetes</taxon>
        <taxon>Leotiomycetes incertae sedis</taxon>
        <taxon>Scytalidium</taxon>
    </lineage>
</organism>
<evidence type="ECO:0000313" key="10">
    <source>
        <dbReference type="EMBL" id="RFU31278.1"/>
    </source>
</evidence>
<dbReference type="Pfam" id="PF10337">
    <property type="entry name" value="ArAE_2_N"/>
    <property type="match status" value="2"/>
</dbReference>
<feature type="region of interest" description="Disordered" evidence="5">
    <location>
        <begin position="289"/>
        <end position="312"/>
    </location>
</feature>
<evidence type="ECO:0000256" key="2">
    <source>
        <dbReference type="ARBA" id="ARBA00022692"/>
    </source>
</evidence>
<feature type="transmembrane region" description="Helical" evidence="6">
    <location>
        <begin position="198"/>
        <end position="218"/>
    </location>
</feature>
<feature type="transmembrane region" description="Helical" evidence="6">
    <location>
        <begin position="675"/>
        <end position="691"/>
    </location>
</feature>
<proteinExistence type="predicted"/>
<feature type="compositionally biased region" description="Polar residues" evidence="5">
    <location>
        <begin position="1"/>
        <end position="14"/>
    </location>
</feature>
<feature type="transmembrane region" description="Helical" evidence="6">
    <location>
        <begin position="164"/>
        <end position="186"/>
    </location>
</feature>
<dbReference type="OMA" id="RFPKKQY"/>
<keyword evidence="11" id="KW-1185">Reference proteome</keyword>
<feature type="non-terminal residue" evidence="10">
    <location>
        <position position="1071"/>
    </location>
</feature>
<evidence type="ECO:0000313" key="11">
    <source>
        <dbReference type="Proteomes" id="UP000258309"/>
    </source>
</evidence>
<feature type="transmembrane region" description="Helical" evidence="6">
    <location>
        <begin position="646"/>
        <end position="663"/>
    </location>
</feature>
<feature type="domain" description="Putative ER transporter 6TM N-terminal" evidence="8">
    <location>
        <begin position="166"/>
        <end position="445"/>
    </location>
</feature>
<sequence>MASNNDNGPNSSAEAQKETEALSPGGTIENERGNATNSSPNGSRTPNPEPGQKSEAAAPPSKIKVFWNSLGLDIGTVLLMFKGSVAPTVAIAFYQADKVAETFGTIGYLVAIVTVLSVPIMPRAKFIQTLFLNIIAICIGAGMAMLGVWSGIKAREHTTPPGVRAFYNSSQAAVCAVWLFANIYFINTMRAKIAPLQFPVMLYSIFTNVAFTYGPIFASVDQARAFIKQLLEAFLTAFGIATAVNLFVIPITSRTVVFKETAAYITGIRQMMKAESAYLQSLERSDMFSPAEDKDNRKDGKKMKPTASPETQALKSAVASMIALHGKMYGDIPFAKREVAWGKLGPHDIDAIYEHFRSILIPLVAMSTITDIFERIAERRGWRDVPQSTIAEPWEHQDESKKEEEKRIWNEIMKTLHEPFGLVFTALDQAVEHVGYTLELIPKPKEKKKTSEEDVEAKGNEAKPGEPGFAKYLDQKLKDFYESRGSSLRAWASTKGLSSGSWDSSSGSPPPGLDFTPDEAQHRRDQQQLYLLLYLEHLLYCIGASIQKFVEFADKKVEDGSMKKNRLILPGQRRIRKWIMNIGREDVNIDHDSPDSMETGNQNVYMGAGFNPKKDPEHLPPTTSWQRFGNGVRTIPRFLASPESAFGFRVACATLSIGIIAYLEHTIDFFVRQRLVWAMIIIAIGMSMTSGQSFFGFFGRIAGTVLAMVFSIVIWYIPDQQTAGVIVILWLFIFLEMYLFIKFPRLIATWIVCIVTQVLIIGYELQVKKIGQQLSAATGQPYYAIFELAPYRLATVAAGSFVAFIWTIFPYPISDRSWLRKDLGSTLYLLANYYSIVHSTLTARMHDTEGDLDNKDSPGHRLEKVRHKIFGKLLMLLPSLRQHSDWQKWEISVGGKFPRETYDAITLRATNIMHYLSLVSYASQAWASNSQHLFPNSDNTSRRAWINDLASLVDSIDPTSQQITSILSLLSASVRTGSPLPPFMDIPKPYQLSRRLEALDKGILDAKHLEEPGYSTYAVLQVASSMISDDLTRMVDDVRDLVGETDFSFKVSMSETSIDSSGLGSQKGKRD</sequence>
<dbReference type="Pfam" id="PF10334">
    <property type="entry name" value="BRE4"/>
    <property type="match status" value="1"/>
</dbReference>
<feature type="domain" description="Putative ER transporter 6TM N-terminal" evidence="8">
    <location>
        <begin position="71"/>
        <end position="159"/>
    </location>
</feature>
<keyword evidence="3 6" id="KW-1133">Transmembrane helix</keyword>
<feature type="non-terminal residue" evidence="10">
    <location>
        <position position="1"/>
    </location>
</feature>
<feature type="transmembrane region" description="Helical" evidence="6">
    <location>
        <begin position="724"/>
        <end position="741"/>
    </location>
</feature>
<dbReference type="Pfam" id="PF13515">
    <property type="entry name" value="FUSC_2"/>
    <property type="match status" value="1"/>
</dbReference>
<accession>A0A3E2HCY4</accession>
<feature type="compositionally biased region" description="Basic and acidic residues" evidence="5">
    <location>
        <begin position="449"/>
        <end position="464"/>
    </location>
</feature>
<dbReference type="Proteomes" id="UP000258309">
    <property type="component" value="Unassembled WGS sequence"/>
</dbReference>
<gene>
    <name evidence="10" type="ORF">B7463_g5045</name>
</gene>
<keyword evidence="4 6" id="KW-0472">Membrane</keyword>
<evidence type="ECO:0000259" key="7">
    <source>
        <dbReference type="Pfam" id="PF10334"/>
    </source>
</evidence>
<comment type="subcellular location">
    <subcellularLocation>
        <location evidence="1">Membrane</location>
        <topology evidence="1">Multi-pass membrane protein</topology>
    </subcellularLocation>
</comment>
<evidence type="ECO:0008006" key="12">
    <source>
        <dbReference type="Google" id="ProtNLM"/>
    </source>
</evidence>
<dbReference type="InterPro" id="IPR018823">
    <property type="entry name" value="ArAE_2_N"/>
</dbReference>
<evidence type="ECO:0000256" key="4">
    <source>
        <dbReference type="ARBA" id="ARBA00023136"/>
    </source>
</evidence>
<dbReference type="OrthoDB" id="2274698at2759"/>